<reference evidence="2 3" key="1">
    <citation type="submission" date="2019-03" db="EMBL/GenBank/DDBJ databases">
        <title>Deep-cultivation of Planctomycetes and their phenomic and genomic characterization uncovers novel biology.</title>
        <authorList>
            <person name="Wiegand S."/>
            <person name="Jogler M."/>
            <person name="Boedeker C."/>
            <person name="Pinto D."/>
            <person name="Vollmers J."/>
            <person name="Rivas-Marin E."/>
            <person name="Kohn T."/>
            <person name="Peeters S.H."/>
            <person name="Heuer A."/>
            <person name="Rast P."/>
            <person name="Oberbeckmann S."/>
            <person name="Bunk B."/>
            <person name="Jeske O."/>
            <person name="Meyerdierks A."/>
            <person name="Storesund J.E."/>
            <person name="Kallscheuer N."/>
            <person name="Luecker S."/>
            <person name="Lage O.M."/>
            <person name="Pohl T."/>
            <person name="Merkel B.J."/>
            <person name="Hornburger P."/>
            <person name="Mueller R.-W."/>
            <person name="Bruemmer F."/>
            <person name="Labrenz M."/>
            <person name="Spormann A.M."/>
            <person name="Op den Camp H."/>
            <person name="Overmann J."/>
            <person name="Amann R."/>
            <person name="Jetten M.S.M."/>
            <person name="Mascher T."/>
            <person name="Medema M.H."/>
            <person name="Devos D.P."/>
            <person name="Kaster A.-K."/>
            <person name="Ovreas L."/>
            <person name="Rohde M."/>
            <person name="Galperin M.Y."/>
            <person name="Jogler C."/>
        </authorList>
    </citation>
    <scope>NUCLEOTIDE SEQUENCE [LARGE SCALE GENOMIC DNA]</scope>
    <source>
        <strain evidence="2 3">Enr13</strain>
    </source>
</reference>
<dbReference type="InterPro" id="IPR025738">
    <property type="entry name" value="BatD"/>
</dbReference>
<evidence type="ECO:0000256" key="1">
    <source>
        <dbReference type="SAM" id="MobiDB-lite"/>
    </source>
</evidence>
<accession>A0A518HXA7</accession>
<dbReference type="OrthoDB" id="226310at2"/>
<dbReference type="KEGG" id="snep:Enr13x_53740"/>
<dbReference type="Proteomes" id="UP000319004">
    <property type="component" value="Chromosome"/>
</dbReference>
<dbReference type="PANTHER" id="PTHR40940:SF2">
    <property type="entry name" value="BATD"/>
    <property type="match status" value="1"/>
</dbReference>
<evidence type="ECO:0000313" key="2">
    <source>
        <dbReference type="EMBL" id="QDV45495.1"/>
    </source>
</evidence>
<dbReference type="AlphaFoldDB" id="A0A518HXA7"/>
<evidence type="ECO:0000313" key="3">
    <source>
        <dbReference type="Proteomes" id="UP000319004"/>
    </source>
</evidence>
<protein>
    <recommendedName>
        <fullName evidence="4">Protein BatD</fullName>
    </recommendedName>
</protein>
<sequence>MTMNLPVNNEPKISFVARLARVSAFHPPAAAVAAVAQTVPLRPLLTSWMVLLLLATTAVAQDVSVQVATEDPPHYVGVSVIVQLTVDGLEAKPAPQCVAESTSPDVRVRLAGISPRIVQRMFQSGAQIRRIQQVTHTIQFRVTANKPGDYEIGPFLITQGSTEKRVDAITLSFAEVPTTDDMRIKLQLPDSAYPDQRVPVTIQWWFAGDTDDVNQLSIDGTMLDGFRFAPDRAAQRGESRLPIETDAGPISLAATAERKTVDGKEFTVVSAQRTLIPNRPGTYEIAPITATIQWVTQWDQRRRSPMDDFGFGGSLLEEAFGSRRRPAKVELFRAAGEPLTFEVKPFPSAGRPQSFSGAVGNGFSLDVTADRTVVRVGDPIRLTLHLRGDGNIEGATLPPLSADGGLDPRHFRLPEGDVTGVLQDDQDGKQFVVSVRVLDQGISEIPSIAYSWFDAEQERYQTTRSEPIALRVMPAQVVGADAVVSNQSGNAPGDTASNDPAAESSRSSGPRSFTLSGADLAIERDPQRLLTGSTSLLARPSFQWAGYALGSACLIVALVDRKRRQVDPAVRKASAVVRAQRGRIAAAERLPEKEAALQIAEALRVAHLEFPDTDRSTIQTIIAQCEAIAYKPGDDADARIAPDLLGRALAAIDTLKPSNGAA</sequence>
<gene>
    <name evidence="2" type="ORF">Enr13x_53740</name>
</gene>
<proteinExistence type="predicted"/>
<feature type="region of interest" description="Disordered" evidence="1">
    <location>
        <begin position="485"/>
        <end position="517"/>
    </location>
</feature>
<keyword evidence="3" id="KW-1185">Reference proteome</keyword>
<dbReference type="PANTHER" id="PTHR40940">
    <property type="entry name" value="PROTEIN BATD-RELATED"/>
    <property type="match status" value="1"/>
</dbReference>
<feature type="compositionally biased region" description="Polar residues" evidence="1">
    <location>
        <begin position="485"/>
        <end position="515"/>
    </location>
</feature>
<dbReference type="EMBL" id="CP037423">
    <property type="protein sequence ID" value="QDV45495.1"/>
    <property type="molecule type" value="Genomic_DNA"/>
</dbReference>
<organism evidence="2 3">
    <name type="scientific">Stieleria neptunia</name>
    <dbReference type="NCBI Taxonomy" id="2527979"/>
    <lineage>
        <taxon>Bacteria</taxon>
        <taxon>Pseudomonadati</taxon>
        <taxon>Planctomycetota</taxon>
        <taxon>Planctomycetia</taxon>
        <taxon>Pirellulales</taxon>
        <taxon>Pirellulaceae</taxon>
        <taxon>Stieleria</taxon>
    </lineage>
</organism>
<evidence type="ECO:0008006" key="4">
    <source>
        <dbReference type="Google" id="ProtNLM"/>
    </source>
</evidence>
<name>A0A518HXA7_9BACT</name>